<keyword evidence="2" id="KW-1185">Reference proteome</keyword>
<gene>
    <name evidence="1" type="ORF">CEXT_68451</name>
</gene>
<accession>A0AAV4QIB8</accession>
<evidence type="ECO:0000313" key="1">
    <source>
        <dbReference type="EMBL" id="GIY07997.1"/>
    </source>
</evidence>
<comment type="caution">
    <text evidence="1">The sequence shown here is derived from an EMBL/GenBank/DDBJ whole genome shotgun (WGS) entry which is preliminary data.</text>
</comment>
<dbReference type="Proteomes" id="UP001054945">
    <property type="component" value="Unassembled WGS sequence"/>
</dbReference>
<sequence>MHLPFLRAQHGFFCGCIHLYAGPLPAQRRKCAELIRFLATSKSCINRSRKASSAAKSLAVREHKEMGSQMVVHFMTVPFFFLPARKSDPSSA</sequence>
<organism evidence="1 2">
    <name type="scientific">Caerostris extrusa</name>
    <name type="common">Bark spider</name>
    <name type="synonym">Caerostris bankana</name>
    <dbReference type="NCBI Taxonomy" id="172846"/>
    <lineage>
        <taxon>Eukaryota</taxon>
        <taxon>Metazoa</taxon>
        <taxon>Ecdysozoa</taxon>
        <taxon>Arthropoda</taxon>
        <taxon>Chelicerata</taxon>
        <taxon>Arachnida</taxon>
        <taxon>Araneae</taxon>
        <taxon>Araneomorphae</taxon>
        <taxon>Entelegynae</taxon>
        <taxon>Araneoidea</taxon>
        <taxon>Araneidae</taxon>
        <taxon>Caerostris</taxon>
    </lineage>
</organism>
<name>A0AAV4QIB8_CAEEX</name>
<protein>
    <submittedName>
        <fullName evidence="1">Uncharacterized protein</fullName>
    </submittedName>
</protein>
<reference evidence="1 2" key="1">
    <citation type="submission" date="2021-06" db="EMBL/GenBank/DDBJ databases">
        <title>Caerostris extrusa draft genome.</title>
        <authorList>
            <person name="Kono N."/>
            <person name="Arakawa K."/>
        </authorList>
    </citation>
    <scope>NUCLEOTIDE SEQUENCE [LARGE SCALE GENOMIC DNA]</scope>
</reference>
<dbReference type="AlphaFoldDB" id="A0AAV4QIB8"/>
<dbReference type="EMBL" id="BPLR01006189">
    <property type="protein sequence ID" value="GIY07997.1"/>
    <property type="molecule type" value="Genomic_DNA"/>
</dbReference>
<proteinExistence type="predicted"/>
<evidence type="ECO:0000313" key="2">
    <source>
        <dbReference type="Proteomes" id="UP001054945"/>
    </source>
</evidence>